<dbReference type="InterPro" id="IPR050860">
    <property type="entry name" value="FeoB_GTPase"/>
</dbReference>
<dbReference type="CDD" id="cd01879">
    <property type="entry name" value="FeoB"/>
    <property type="match status" value="1"/>
</dbReference>
<gene>
    <name evidence="3" type="ORF">B5G21_01995</name>
</gene>
<keyword evidence="1" id="KW-0472">Membrane</keyword>
<reference evidence="4" key="1">
    <citation type="submission" date="2017-04" db="EMBL/GenBank/DDBJ databases">
        <title>Function of individual gut microbiota members based on whole genome sequencing of pure cultures obtained from chicken caecum.</title>
        <authorList>
            <person name="Medvecky M."/>
            <person name="Cejkova D."/>
            <person name="Polansky O."/>
            <person name="Karasova D."/>
            <person name="Kubasova T."/>
            <person name="Cizek A."/>
            <person name="Rychlik I."/>
        </authorList>
    </citation>
    <scope>NUCLEOTIDE SEQUENCE [LARGE SCALE GENOMIC DNA]</scope>
    <source>
        <strain evidence="4">An70</strain>
    </source>
</reference>
<dbReference type="GO" id="GO:0005886">
    <property type="term" value="C:plasma membrane"/>
    <property type="evidence" value="ECO:0007669"/>
    <property type="project" value="TreeGrafter"/>
</dbReference>
<dbReference type="PRINTS" id="PR00326">
    <property type="entry name" value="GTP1OBG"/>
</dbReference>
<name>A0A1Y3U5L3_9ACTN</name>
<dbReference type="RefSeq" id="WP_087185828.1">
    <property type="nucleotide sequence ID" value="NZ_NFHO01000002.1"/>
</dbReference>
<accession>A0A1Y3U5L3</accession>
<feature type="transmembrane region" description="Helical" evidence="1">
    <location>
        <begin position="259"/>
        <end position="281"/>
    </location>
</feature>
<evidence type="ECO:0000259" key="2">
    <source>
        <dbReference type="PROSITE" id="PS51711"/>
    </source>
</evidence>
<proteinExistence type="predicted"/>
<evidence type="ECO:0000256" key="1">
    <source>
        <dbReference type="SAM" id="Phobius"/>
    </source>
</evidence>
<dbReference type="PANTHER" id="PTHR43185:SF1">
    <property type="entry name" value="FE(2+) TRANSPORTER FEOB"/>
    <property type="match status" value="1"/>
</dbReference>
<feature type="transmembrane region" description="Helical" evidence="1">
    <location>
        <begin position="392"/>
        <end position="414"/>
    </location>
</feature>
<dbReference type="InterPro" id="IPR006073">
    <property type="entry name" value="GTP-bd"/>
</dbReference>
<dbReference type="GO" id="GO:0005525">
    <property type="term" value="F:GTP binding"/>
    <property type="evidence" value="ECO:0007669"/>
    <property type="project" value="InterPro"/>
</dbReference>
<keyword evidence="4" id="KW-1185">Reference proteome</keyword>
<evidence type="ECO:0000313" key="3">
    <source>
        <dbReference type="EMBL" id="OUN44072.1"/>
    </source>
</evidence>
<organism evidence="3 4">
    <name type="scientific">Enorma massiliensis</name>
    <dbReference type="NCBI Taxonomy" id="1472761"/>
    <lineage>
        <taxon>Bacteria</taxon>
        <taxon>Bacillati</taxon>
        <taxon>Actinomycetota</taxon>
        <taxon>Coriobacteriia</taxon>
        <taxon>Coriobacteriales</taxon>
        <taxon>Coriobacteriaceae</taxon>
        <taxon>Enorma</taxon>
    </lineage>
</organism>
<dbReference type="InterPro" id="IPR011640">
    <property type="entry name" value="Fe2_transport_prot_B_C"/>
</dbReference>
<dbReference type="EMBL" id="NFHO01000002">
    <property type="protein sequence ID" value="OUN44072.1"/>
    <property type="molecule type" value="Genomic_DNA"/>
</dbReference>
<feature type="transmembrane region" description="Helical" evidence="1">
    <location>
        <begin position="483"/>
        <end position="502"/>
    </location>
</feature>
<dbReference type="Pfam" id="PF07664">
    <property type="entry name" value="FeoB_C"/>
    <property type="match status" value="1"/>
</dbReference>
<keyword evidence="1" id="KW-1133">Transmembrane helix</keyword>
<dbReference type="InterPro" id="IPR027417">
    <property type="entry name" value="P-loop_NTPase"/>
</dbReference>
<feature type="domain" description="FeoB-type G" evidence="2">
    <location>
        <begin position="27"/>
        <end position="191"/>
    </location>
</feature>
<dbReference type="Proteomes" id="UP000196560">
    <property type="component" value="Unassembled WGS sequence"/>
</dbReference>
<feature type="transmembrane region" description="Helical" evidence="1">
    <location>
        <begin position="589"/>
        <end position="611"/>
    </location>
</feature>
<dbReference type="InterPro" id="IPR011642">
    <property type="entry name" value="Gate_dom"/>
</dbReference>
<protein>
    <submittedName>
        <fullName evidence="3">Ferrous iron transporter B</fullName>
    </submittedName>
</protein>
<dbReference type="Pfam" id="PF07670">
    <property type="entry name" value="Gate"/>
    <property type="match status" value="1"/>
</dbReference>
<dbReference type="SUPFAM" id="SSF52540">
    <property type="entry name" value="P-loop containing nucleoside triphosphate hydrolases"/>
    <property type="match status" value="1"/>
</dbReference>
<evidence type="ECO:0000313" key="4">
    <source>
        <dbReference type="Proteomes" id="UP000196560"/>
    </source>
</evidence>
<dbReference type="PROSITE" id="PS51711">
    <property type="entry name" value="G_FEOB"/>
    <property type="match status" value="1"/>
</dbReference>
<keyword evidence="1" id="KW-0812">Transmembrane</keyword>
<feature type="transmembrane region" description="Helical" evidence="1">
    <location>
        <begin position="313"/>
        <end position="333"/>
    </location>
</feature>
<dbReference type="eggNOG" id="COG0370">
    <property type="taxonomic scope" value="Bacteria"/>
</dbReference>
<feature type="transmembrane region" description="Helical" evidence="1">
    <location>
        <begin position="623"/>
        <end position="644"/>
    </location>
</feature>
<feature type="transmembrane region" description="Helical" evidence="1">
    <location>
        <begin position="420"/>
        <end position="440"/>
    </location>
</feature>
<comment type="caution">
    <text evidence="3">The sequence shown here is derived from an EMBL/GenBank/DDBJ whole genome shotgun (WGS) entry which is preliminary data.</text>
</comment>
<dbReference type="InterPro" id="IPR030389">
    <property type="entry name" value="G_FEOB_dom"/>
</dbReference>
<dbReference type="Pfam" id="PF02421">
    <property type="entry name" value="FeoB_N"/>
    <property type="match status" value="1"/>
</dbReference>
<dbReference type="STRING" id="1118060.GCA_000311845_01720"/>
<sequence>MSCERCAASCPAAGGAKAPAVRKAAGGVTVALLGQPNSGKSTLFNGLTGARQHVGNWPGKTVERKEGTFERGGTAFQVVDLPGSYGLAANSPEEEVTRDYLASGAADIVLVMADASQLERSLYMLADFVAACPEQPCLLALNLMDVAENQGKRIDAVLIARRLGVPVVPLVASRPEGYGALLDALARTVRERSVVDGARLREGIAAAPDTIQGTAAAKFAWIEGLLDGAVEAPARPHALSRFDRVVTGSRWSKPITIGMILLGFILAFVPAIPIMMLGGAISSLGQVVAGALAQAGAPDVLGSFLAGVVFNSLCFGTMMVGYVFGINLVFGLYEEAGYMARISYVFDHTMARFGLQGKSLMPFLMCLGCTMGGVSGSRVIDSWGQRMLTVMMAWAIPCGSTWGVVPVLAVAFFGVAGAPLVIVGIFAVTILIMWLVGRVFGPRLVAKGERAGMVMELPPYHRPHLGNVARGALLKSRQMFVRAIRVVALFAFAIWALTYTATGSVEGSVLYALGTAIEPVTRFFGMGWQTFTAWLCALVLKESALGVLSGLFTGAATPNAVLVGVMTGAAAAASNIGEVMAQAISAPEALAFIFAFTFNMPCAASVSATWGEVHSTKWTVITALFYICCSLLLGCVVYHVSALFL</sequence>
<feature type="transmembrane region" description="Helical" evidence="1">
    <location>
        <begin position="522"/>
        <end position="540"/>
    </location>
</feature>
<dbReference type="AlphaFoldDB" id="A0A1Y3U5L3"/>
<feature type="transmembrane region" description="Helical" evidence="1">
    <location>
        <begin position="547"/>
        <end position="569"/>
    </location>
</feature>
<dbReference type="PANTHER" id="PTHR43185">
    <property type="entry name" value="FERROUS IRON TRANSPORT PROTEIN B"/>
    <property type="match status" value="1"/>
</dbReference>
<dbReference type="Gene3D" id="3.40.50.300">
    <property type="entry name" value="P-loop containing nucleotide triphosphate hydrolases"/>
    <property type="match status" value="1"/>
</dbReference>
<dbReference type="GO" id="GO:0015093">
    <property type="term" value="F:ferrous iron transmembrane transporter activity"/>
    <property type="evidence" value="ECO:0007669"/>
    <property type="project" value="InterPro"/>
</dbReference>